<dbReference type="PANTHER" id="PTHR45931">
    <property type="entry name" value="SI:CH211-59O9.10"/>
    <property type="match status" value="1"/>
</dbReference>
<feature type="transmembrane region" description="Helical" evidence="5">
    <location>
        <begin position="169"/>
        <end position="195"/>
    </location>
</feature>
<feature type="transmembrane region" description="Helical" evidence="5">
    <location>
        <begin position="105"/>
        <end position="125"/>
    </location>
</feature>
<evidence type="ECO:0000256" key="3">
    <source>
        <dbReference type="ARBA" id="ARBA00022833"/>
    </source>
</evidence>
<comment type="caution">
    <text evidence="7">The sequence shown here is derived from an EMBL/GenBank/DDBJ whole genome shotgun (WGS) entry which is preliminary data.</text>
</comment>
<dbReference type="Pfam" id="PF13639">
    <property type="entry name" value="zf-RING_2"/>
    <property type="match status" value="1"/>
</dbReference>
<evidence type="ECO:0000313" key="8">
    <source>
        <dbReference type="EMBL" id="CAE8634744.1"/>
    </source>
</evidence>
<keyword evidence="5" id="KW-0472">Membrane</keyword>
<dbReference type="EMBL" id="CAJNNV010031122">
    <property type="protein sequence ID" value="CAE8634744.1"/>
    <property type="molecule type" value="Genomic_DNA"/>
</dbReference>
<gene>
    <name evidence="7" type="ORF">PGLA1383_LOCUS13752</name>
    <name evidence="8" type="ORF">PGLA1383_LOCUS50363</name>
    <name evidence="9" type="ORF">PGLA2088_LOCUS45686</name>
</gene>
<dbReference type="EMBL" id="CAJNNV010007686">
    <property type="protein sequence ID" value="CAE8595238.1"/>
    <property type="molecule type" value="Genomic_DNA"/>
</dbReference>
<reference evidence="7" key="1">
    <citation type="submission" date="2021-02" db="EMBL/GenBank/DDBJ databases">
        <authorList>
            <person name="Dougan E. K."/>
            <person name="Rhodes N."/>
            <person name="Thang M."/>
            <person name="Chan C."/>
        </authorList>
    </citation>
    <scope>NUCLEOTIDE SEQUENCE</scope>
</reference>
<keyword evidence="3" id="KW-0862">Zinc</keyword>
<keyword evidence="5" id="KW-1133">Transmembrane helix</keyword>
<dbReference type="GO" id="GO:0061630">
    <property type="term" value="F:ubiquitin protein ligase activity"/>
    <property type="evidence" value="ECO:0007669"/>
    <property type="project" value="TreeGrafter"/>
</dbReference>
<dbReference type="PROSITE" id="PS50089">
    <property type="entry name" value="ZF_RING_2"/>
    <property type="match status" value="1"/>
</dbReference>
<keyword evidence="5" id="KW-0812">Transmembrane</keyword>
<dbReference type="Gene3D" id="3.30.40.10">
    <property type="entry name" value="Zinc/RING finger domain, C3HC4 (zinc finger)"/>
    <property type="match status" value="1"/>
</dbReference>
<dbReference type="OrthoDB" id="419974at2759"/>
<feature type="transmembrane region" description="Helical" evidence="5">
    <location>
        <begin position="132"/>
        <end position="149"/>
    </location>
</feature>
<evidence type="ECO:0000313" key="10">
    <source>
        <dbReference type="Proteomes" id="UP000654075"/>
    </source>
</evidence>
<keyword evidence="10" id="KW-1185">Reference proteome</keyword>
<evidence type="ECO:0000256" key="2">
    <source>
        <dbReference type="ARBA" id="ARBA00022771"/>
    </source>
</evidence>
<proteinExistence type="predicted"/>
<dbReference type="Proteomes" id="UP000626109">
    <property type="component" value="Unassembled WGS sequence"/>
</dbReference>
<dbReference type="InterPro" id="IPR001841">
    <property type="entry name" value="Znf_RING"/>
</dbReference>
<dbReference type="Proteomes" id="UP000654075">
    <property type="component" value="Unassembled WGS sequence"/>
</dbReference>
<accession>A0A813EC99</accession>
<dbReference type="GO" id="GO:0008270">
    <property type="term" value="F:zinc ion binding"/>
    <property type="evidence" value="ECO:0007669"/>
    <property type="project" value="UniProtKB-KW"/>
</dbReference>
<name>A0A813EC99_POLGL</name>
<dbReference type="InterPro" id="IPR013083">
    <property type="entry name" value="Znf_RING/FYVE/PHD"/>
</dbReference>
<dbReference type="GO" id="GO:0006511">
    <property type="term" value="P:ubiquitin-dependent protein catabolic process"/>
    <property type="evidence" value="ECO:0007669"/>
    <property type="project" value="TreeGrafter"/>
</dbReference>
<sequence>MSEPDRSALSQSFSRQVLGLVVGDVPDPEQQPLLQQAPSYADNRQRFEQNRRAAAQGLLLGSICLIGIAAFAFIAWVLVSIILYLHGWSVLSLYMGQECDQPLNAWLLITLLVPLFNSLLSCLHGRNRGCKVLSWMSSLGVLIAGIIFLRQSKTCAKTNPHLYNFARTYVTFLSVSWSCMLAVPSIAILVIIFGIRYGWFESQSGASPETISSIETVAYDAELFAKDGMMDDNRPTPECCCCCETFGAEKHIKRTPCQHYFHEECLGHWLKVAVTCPICRADLEEAVYEKDLEKGRAGQA</sequence>
<dbReference type="InterPro" id="IPR051834">
    <property type="entry name" value="RING_finger_E3_ligase"/>
</dbReference>
<evidence type="ECO:0000259" key="6">
    <source>
        <dbReference type="PROSITE" id="PS50089"/>
    </source>
</evidence>
<dbReference type="PANTHER" id="PTHR45931:SF3">
    <property type="entry name" value="RING ZINC FINGER-CONTAINING PROTEIN"/>
    <property type="match status" value="1"/>
</dbReference>
<keyword evidence="2 4" id="KW-0863">Zinc-finger</keyword>
<evidence type="ECO:0000256" key="1">
    <source>
        <dbReference type="ARBA" id="ARBA00022723"/>
    </source>
</evidence>
<protein>
    <recommendedName>
        <fullName evidence="6">RING-type domain-containing protein</fullName>
    </recommendedName>
</protein>
<feature type="domain" description="RING-type" evidence="6">
    <location>
        <begin position="239"/>
        <end position="280"/>
    </location>
</feature>
<evidence type="ECO:0000313" key="7">
    <source>
        <dbReference type="EMBL" id="CAE8595238.1"/>
    </source>
</evidence>
<dbReference type="GO" id="GO:0005634">
    <property type="term" value="C:nucleus"/>
    <property type="evidence" value="ECO:0007669"/>
    <property type="project" value="TreeGrafter"/>
</dbReference>
<dbReference type="AlphaFoldDB" id="A0A813EC99"/>
<evidence type="ECO:0000313" key="9">
    <source>
        <dbReference type="EMBL" id="CAE8730252.1"/>
    </source>
</evidence>
<dbReference type="SUPFAM" id="SSF57850">
    <property type="entry name" value="RING/U-box"/>
    <property type="match status" value="1"/>
</dbReference>
<feature type="transmembrane region" description="Helical" evidence="5">
    <location>
        <begin position="58"/>
        <end position="85"/>
    </location>
</feature>
<evidence type="ECO:0000256" key="5">
    <source>
        <dbReference type="SAM" id="Phobius"/>
    </source>
</evidence>
<keyword evidence="1" id="KW-0479">Metal-binding</keyword>
<evidence type="ECO:0000256" key="4">
    <source>
        <dbReference type="PROSITE-ProRule" id="PRU00175"/>
    </source>
</evidence>
<dbReference type="EMBL" id="CAJNNW010035819">
    <property type="protein sequence ID" value="CAE8730252.1"/>
    <property type="molecule type" value="Genomic_DNA"/>
</dbReference>
<organism evidence="7 10">
    <name type="scientific">Polarella glacialis</name>
    <name type="common">Dinoflagellate</name>
    <dbReference type="NCBI Taxonomy" id="89957"/>
    <lineage>
        <taxon>Eukaryota</taxon>
        <taxon>Sar</taxon>
        <taxon>Alveolata</taxon>
        <taxon>Dinophyceae</taxon>
        <taxon>Suessiales</taxon>
        <taxon>Suessiaceae</taxon>
        <taxon>Polarella</taxon>
    </lineage>
</organism>